<sequence length="717" mass="82815">MNMNFGWASKMAKNALLQAQQKIDQVLEITPEEEEENSVINDSSSQKDINICNIDQGEEECNEEVKNADEESLLVFTPSNSWHVCHSEGTVVESEPNPSRDEDTPGAVLNLDSSPSTISPNHDSASVIREDLNFIKDNADHDAWESNISSPDRKNNDHFETETVASSDIEVIKQADEWSSVSGPVHNDNFTIVQNRIDNVLNQVANSSEQVKEMDTIIKNMTIQIDMRDSRINELTRLSKKGESEIGILKQKIKIMEKELKEHNLLKKAKNENEKIISELKEEGMKLSEKLGQKDKEIKKLKAINQENANIKAEFQQVTERANDLTKALDIKNNEIKNIINKYEEESKNDKSEINNLRDEVESLRQSWNSKENMYETRICDIDDYKTQLEDERKNLKKLKERLKESQYENEELKSKLQARAEQSVYDNIDLTKAIAEIEDNLKMTIVSFENERQQFLDKISELEKSSNEKEVMYKSLDKRYQTEKLKVKDLEIKFEKTKAILKLIPGVLEDFVKTTTIYRTNDIICKKFSHLDNIMSHLQKNVSLLNKKYDMIKERNNAVLNAEQNMGIIMNNENLNKNNMSGVFDTTIIDNSDFINDKSDKSGDRSLSPIRIDWYIGGSCENCDNMYKYVSDIKELADASLANKRTIMTLEEELKVLKEKCTLLEEKETENKVLLDEALQMLGEKIETIEELKQDFIDLEEQYKQTMFDLLQKMSS</sequence>
<evidence type="ECO:0000256" key="1">
    <source>
        <dbReference type="SAM" id="Coils"/>
    </source>
</evidence>
<name>A0A0N5B3S3_STREA</name>
<dbReference type="WBParaSite" id="SPAL_0000072600.1">
    <property type="protein sequence ID" value="SPAL_0000072600.1"/>
    <property type="gene ID" value="SPAL_0000072600"/>
</dbReference>
<accession>A0A0N5B3S3</accession>
<evidence type="ECO:0000313" key="2">
    <source>
        <dbReference type="Proteomes" id="UP000046392"/>
    </source>
</evidence>
<keyword evidence="1" id="KW-0175">Coiled coil</keyword>
<dbReference type="Proteomes" id="UP000046392">
    <property type="component" value="Unplaced"/>
</dbReference>
<feature type="coiled-coil region" evidence="1">
    <location>
        <begin position="648"/>
        <end position="710"/>
    </location>
</feature>
<dbReference type="STRING" id="174720.A0A0N5B3S3"/>
<organism evidence="2 3">
    <name type="scientific">Strongyloides papillosus</name>
    <name type="common">Intestinal threadworm</name>
    <dbReference type="NCBI Taxonomy" id="174720"/>
    <lineage>
        <taxon>Eukaryota</taxon>
        <taxon>Metazoa</taxon>
        <taxon>Ecdysozoa</taxon>
        <taxon>Nematoda</taxon>
        <taxon>Chromadorea</taxon>
        <taxon>Rhabditida</taxon>
        <taxon>Tylenchina</taxon>
        <taxon>Panagrolaimomorpha</taxon>
        <taxon>Strongyloidoidea</taxon>
        <taxon>Strongyloididae</taxon>
        <taxon>Strongyloides</taxon>
    </lineage>
</organism>
<feature type="coiled-coil region" evidence="1">
    <location>
        <begin position="246"/>
        <end position="494"/>
    </location>
</feature>
<reference evidence="3" key="1">
    <citation type="submission" date="2017-02" db="UniProtKB">
        <authorList>
            <consortium name="WormBaseParasite"/>
        </authorList>
    </citation>
    <scope>IDENTIFICATION</scope>
</reference>
<keyword evidence="2" id="KW-1185">Reference proteome</keyword>
<dbReference type="AlphaFoldDB" id="A0A0N5B3S3"/>
<proteinExistence type="predicted"/>
<protein>
    <submittedName>
        <fullName evidence="3">TMF_TATA_bd domain-containing protein</fullName>
    </submittedName>
</protein>
<evidence type="ECO:0000313" key="3">
    <source>
        <dbReference type="WBParaSite" id="SPAL_0000072600.1"/>
    </source>
</evidence>